<dbReference type="RefSeq" id="WP_005950028.1">
    <property type="nucleotide sequence ID" value="NZ_CP136423.1"/>
</dbReference>
<evidence type="ECO:0000313" key="3">
    <source>
        <dbReference type="Proteomes" id="UP000003100"/>
    </source>
</evidence>
<dbReference type="Proteomes" id="UP000003100">
    <property type="component" value="Unassembled WGS sequence"/>
</dbReference>
<dbReference type="PATRIC" id="fig|476272.21.peg.687"/>
<feature type="compositionally biased region" description="Basic and acidic residues" evidence="1">
    <location>
        <begin position="137"/>
        <end position="158"/>
    </location>
</feature>
<feature type="region of interest" description="Disordered" evidence="1">
    <location>
        <begin position="128"/>
        <end position="158"/>
    </location>
</feature>
<evidence type="ECO:0000256" key="1">
    <source>
        <dbReference type="SAM" id="MobiDB-lite"/>
    </source>
</evidence>
<dbReference type="GeneID" id="86822842"/>
<reference evidence="2 3" key="2">
    <citation type="submission" date="2009-02" db="EMBL/GenBank/DDBJ databases">
        <title>Draft genome sequence of Blautia hydrogenotrophica DSM 10507 (Ruminococcus hydrogenotrophicus DSM 10507).</title>
        <authorList>
            <person name="Sudarsanam P."/>
            <person name="Ley R."/>
            <person name="Guruge J."/>
            <person name="Turnbaugh P.J."/>
            <person name="Mahowald M."/>
            <person name="Liep D."/>
            <person name="Gordon J."/>
        </authorList>
    </citation>
    <scope>NUCLEOTIDE SEQUENCE [LARGE SCALE GENOMIC DNA]</scope>
    <source>
        <strain evidence="3">DSM 10507 / JCM 14656 / S5a33</strain>
    </source>
</reference>
<accession>C0CNV7</accession>
<dbReference type="HOGENOM" id="CLU_085641_0_0_9"/>
<evidence type="ECO:0000313" key="2">
    <source>
        <dbReference type="EMBL" id="EEG48554.1"/>
    </source>
</evidence>
<proteinExistence type="predicted"/>
<sequence length="158" mass="17959">MGKDRIFEELGETLGRTAKMIGEKADDLVELQKFYSRSAGEKRQIKKSLEDLGDLIYHRHVKGETMDLEVEELCDKITGHKVMLARYEEEIARRKGCKICPACGRSIDRAASYCSYCGAHCEEDSDCSEAEDEFTDETDKTGEETQEKADETKESEQE</sequence>
<comment type="caution">
    <text evidence="2">The sequence shown here is derived from an EMBL/GenBank/DDBJ whole genome shotgun (WGS) entry which is preliminary data.</text>
</comment>
<dbReference type="eggNOG" id="ENOG5033A9E">
    <property type="taxonomic scope" value="Bacteria"/>
</dbReference>
<organism evidence="2 3">
    <name type="scientific">Blautia hydrogenotrophica (strain DSM 10507 / JCM 14656 / S5a33)</name>
    <name type="common">Ruminococcus hydrogenotrophicus</name>
    <dbReference type="NCBI Taxonomy" id="476272"/>
    <lineage>
        <taxon>Bacteria</taxon>
        <taxon>Bacillati</taxon>
        <taxon>Bacillota</taxon>
        <taxon>Clostridia</taxon>
        <taxon>Lachnospirales</taxon>
        <taxon>Lachnospiraceae</taxon>
        <taxon>Blautia</taxon>
    </lineage>
</organism>
<protein>
    <recommendedName>
        <fullName evidence="4">Zinc-ribbon domain-containing protein</fullName>
    </recommendedName>
</protein>
<dbReference type="EMBL" id="ACBZ01000139">
    <property type="protein sequence ID" value="EEG48554.1"/>
    <property type="molecule type" value="Genomic_DNA"/>
</dbReference>
<evidence type="ECO:0008006" key="4">
    <source>
        <dbReference type="Google" id="ProtNLM"/>
    </source>
</evidence>
<dbReference type="AlphaFoldDB" id="C0CNV7"/>
<gene>
    <name evidence="2" type="ORF">RUMHYD_02556</name>
</gene>
<keyword evidence="3" id="KW-1185">Reference proteome</keyword>
<name>C0CNV7_BLAHS</name>
<reference evidence="2 3" key="1">
    <citation type="submission" date="2009-01" db="EMBL/GenBank/DDBJ databases">
        <authorList>
            <person name="Fulton L."/>
            <person name="Clifton S."/>
            <person name="Fulton B."/>
            <person name="Xu J."/>
            <person name="Minx P."/>
            <person name="Pepin K.H."/>
            <person name="Johnson M."/>
            <person name="Bhonagiri V."/>
            <person name="Nash W.E."/>
            <person name="Mardis E.R."/>
            <person name="Wilson R.K."/>
        </authorList>
    </citation>
    <scope>NUCLEOTIDE SEQUENCE [LARGE SCALE GENOMIC DNA]</scope>
    <source>
        <strain evidence="3">DSM 10507 / JCM 14656 / S5a33</strain>
    </source>
</reference>